<evidence type="ECO:0000313" key="2">
    <source>
        <dbReference type="EMBL" id="MBB5888756.1"/>
    </source>
</evidence>
<name>A0A841C4A5_9LACT</name>
<dbReference type="Pfam" id="PF13276">
    <property type="entry name" value="HTH_21"/>
    <property type="match status" value="1"/>
</dbReference>
<accession>A0A841C4A5</accession>
<comment type="caution">
    <text evidence="2">The sequence shown here is derived from an EMBL/GenBank/DDBJ whole genome shotgun (WGS) entry which is preliminary data.</text>
</comment>
<evidence type="ECO:0000313" key="3">
    <source>
        <dbReference type="Proteomes" id="UP000562464"/>
    </source>
</evidence>
<dbReference type="EMBL" id="JACHHV010000047">
    <property type="protein sequence ID" value="MBB5888756.1"/>
    <property type="molecule type" value="Genomic_DNA"/>
</dbReference>
<dbReference type="InterPro" id="IPR025948">
    <property type="entry name" value="HTH-like_dom"/>
</dbReference>
<dbReference type="AlphaFoldDB" id="A0A841C4A5"/>
<protein>
    <submittedName>
        <fullName evidence="2">Transposase InsO family protein</fullName>
    </submittedName>
</protein>
<dbReference type="Proteomes" id="UP000562464">
    <property type="component" value="Unassembled WGS sequence"/>
</dbReference>
<proteinExistence type="predicted"/>
<organism evidence="2 3">
    <name type="scientific">Lactovum miscens</name>
    <dbReference type="NCBI Taxonomy" id="190387"/>
    <lineage>
        <taxon>Bacteria</taxon>
        <taxon>Bacillati</taxon>
        <taxon>Bacillota</taxon>
        <taxon>Bacilli</taxon>
        <taxon>Lactobacillales</taxon>
        <taxon>Streptococcaceae</taxon>
        <taxon>Lactovum</taxon>
    </lineage>
</organism>
<evidence type="ECO:0000259" key="1">
    <source>
        <dbReference type="Pfam" id="PF13276"/>
    </source>
</evidence>
<gene>
    <name evidence="2" type="ORF">HNQ37_001669</name>
</gene>
<reference evidence="2 3" key="1">
    <citation type="submission" date="2020-08" db="EMBL/GenBank/DDBJ databases">
        <title>Genomic Encyclopedia of Type Strains, Phase IV (KMG-IV): sequencing the most valuable type-strain genomes for metagenomic binning, comparative biology and taxonomic classification.</title>
        <authorList>
            <person name="Goeker M."/>
        </authorList>
    </citation>
    <scope>NUCLEOTIDE SEQUENCE [LARGE SCALE GENOMIC DNA]</scope>
    <source>
        <strain evidence="2 3">DSM 14925</strain>
    </source>
</reference>
<keyword evidence="3" id="KW-1185">Reference proteome</keyword>
<feature type="domain" description="HTH-like" evidence="1">
    <location>
        <begin position="2"/>
        <end position="43"/>
    </location>
</feature>
<sequence>MLEIRQAHPNAGDRPMVEHLKQSGFHVNHKKVQRLMRKLGFCVTAFWHKSRKYTSYKGTVGKIAKNKLHRRFNTFVPHQKLTTDTTELKYYENNVQNKRQIVKLV</sequence>